<protein>
    <submittedName>
        <fullName evidence="3">Uncharacterized protein</fullName>
    </submittedName>
</protein>
<dbReference type="AlphaFoldDB" id="A0A075GXL5"/>
<name>A0A075GXL5_9EURY</name>
<reference evidence="3" key="1">
    <citation type="journal article" date="2014" name="Genome Biol. Evol.">
        <title>Pangenome evidence for extensive interdomain horizontal transfer affecting lineage core and shell genes in uncultured planktonic thaumarchaeota and euryarchaeota.</title>
        <authorList>
            <person name="Deschamps P."/>
            <person name="Zivanovic Y."/>
            <person name="Moreira D."/>
            <person name="Rodriguez-Valera F."/>
            <person name="Lopez-Garcia P."/>
        </authorList>
    </citation>
    <scope>NUCLEOTIDE SEQUENCE</scope>
</reference>
<keyword evidence="2" id="KW-1133">Transmembrane helix</keyword>
<keyword evidence="2" id="KW-0812">Transmembrane</keyword>
<proteinExistence type="predicted"/>
<organism evidence="3">
    <name type="scientific">uncultured marine group II/III euryarchaeote KM3_193_D07</name>
    <dbReference type="NCBI Taxonomy" id="1457967"/>
    <lineage>
        <taxon>Archaea</taxon>
        <taxon>Methanobacteriati</taxon>
        <taxon>Methanobacteriota</taxon>
        <taxon>environmental samples</taxon>
    </lineage>
</organism>
<evidence type="ECO:0000313" key="3">
    <source>
        <dbReference type="EMBL" id="AIF06553.1"/>
    </source>
</evidence>
<feature type="compositionally biased region" description="Acidic residues" evidence="1">
    <location>
        <begin position="244"/>
        <end position="265"/>
    </location>
</feature>
<evidence type="ECO:0000256" key="1">
    <source>
        <dbReference type="SAM" id="MobiDB-lite"/>
    </source>
</evidence>
<feature type="transmembrane region" description="Helical" evidence="2">
    <location>
        <begin position="6"/>
        <end position="27"/>
    </location>
</feature>
<evidence type="ECO:0000256" key="2">
    <source>
        <dbReference type="SAM" id="Phobius"/>
    </source>
</evidence>
<sequence>MADDGVARSLFLAGLMVVSVMVGILFFDVEKEGENLAPIIEGEIPSNILFGSIDSLSLSITDEEMGGLTVTATLDGNPIQDLMDAGGNLVIDISELEVGSHVIKVEATDSLGQDSKWTTVFIIEYPDEGFTVIVVSSNEIFVERGNGTTVSGVLVHQNMETCELEWSDGNVDEFSLNLPYDEDGRFDLEFSDIQENLTISVRGTCGAWVDSSETEVFNITVTEPAEEPEPARGCTDPEANNYDESAEEDDGTCTYDEDSEPEPVS</sequence>
<dbReference type="EMBL" id="KF900774">
    <property type="protein sequence ID" value="AIF06553.1"/>
    <property type="molecule type" value="Genomic_DNA"/>
</dbReference>
<keyword evidence="2" id="KW-0472">Membrane</keyword>
<accession>A0A075GXL5</accession>
<feature type="region of interest" description="Disordered" evidence="1">
    <location>
        <begin position="222"/>
        <end position="265"/>
    </location>
</feature>